<evidence type="ECO:0000313" key="8">
    <source>
        <dbReference type="EMBL" id="NWK55748.1"/>
    </source>
</evidence>
<keyword evidence="6" id="KW-0963">Cytoplasm</keyword>
<dbReference type="UniPathway" id="UPA00359">
    <property type="reaction ID" value="UER00477"/>
</dbReference>
<dbReference type="GO" id="GO:0009245">
    <property type="term" value="P:lipid A biosynthetic process"/>
    <property type="evidence" value="ECO:0007669"/>
    <property type="project" value="UniProtKB-UniRule"/>
</dbReference>
<evidence type="ECO:0000256" key="3">
    <source>
        <dbReference type="ARBA" id="ARBA00022679"/>
    </source>
</evidence>
<dbReference type="GO" id="GO:0005737">
    <property type="term" value="C:cytoplasm"/>
    <property type="evidence" value="ECO:0007669"/>
    <property type="project" value="UniProtKB-SubCell"/>
</dbReference>
<dbReference type="Pfam" id="PF13720">
    <property type="entry name" value="Acetyltransf_11"/>
    <property type="match status" value="1"/>
</dbReference>
<reference evidence="8 9" key="1">
    <citation type="submission" date="2020-07" db="EMBL/GenBank/DDBJ databases">
        <title>Roseicoccus Jingziensis gen. nov., sp. nov., isolated from coastal seawater.</title>
        <authorList>
            <person name="Feng X."/>
        </authorList>
    </citation>
    <scope>NUCLEOTIDE SEQUENCE [LARGE SCALE GENOMIC DNA]</scope>
    <source>
        <strain evidence="8 9">N1E253</strain>
    </source>
</reference>
<comment type="subcellular location">
    <subcellularLocation>
        <location evidence="6">Cytoplasm</location>
    </subcellularLocation>
</comment>
<protein>
    <recommendedName>
        <fullName evidence="6">Acyl-[acyl-carrier-protein]--UDP-N-acetylglucosamine O-acyltransferase</fullName>
        <shortName evidence="6">UDP-N-acetylglucosamine acyltransferase</shortName>
        <ecNumber evidence="6">2.3.1.129</ecNumber>
    </recommendedName>
</protein>
<dbReference type="GO" id="GO:0016020">
    <property type="term" value="C:membrane"/>
    <property type="evidence" value="ECO:0007669"/>
    <property type="project" value="GOC"/>
</dbReference>
<accession>A0A851GDB0</accession>
<keyword evidence="9" id="KW-1185">Reference proteome</keyword>
<evidence type="ECO:0000256" key="6">
    <source>
        <dbReference type="HAMAP-Rule" id="MF_00387"/>
    </source>
</evidence>
<comment type="catalytic activity">
    <reaction evidence="6">
        <text>a (3R)-hydroxyacyl-[ACP] + UDP-N-acetyl-alpha-D-glucosamine = a UDP-3-O-[(3R)-3-hydroxyacyl]-N-acetyl-alpha-D-glucosamine + holo-[ACP]</text>
        <dbReference type="Rhea" id="RHEA:67812"/>
        <dbReference type="Rhea" id="RHEA-COMP:9685"/>
        <dbReference type="Rhea" id="RHEA-COMP:9945"/>
        <dbReference type="ChEBI" id="CHEBI:57705"/>
        <dbReference type="ChEBI" id="CHEBI:64479"/>
        <dbReference type="ChEBI" id="CHEBI:78827"/>
        <dbReference type="ChEBI" id="CHEBI:173225"/>
        <dbReference type="EC" id="2.3.1.129"/>
    </reaction>
</comment>
<dbReference type="GO" id="GO:0008780">
    <property type="term" value="F:acyl-[acyl-carrier-protein]-UDP-N-acetylglucosamine O-acyltransferase activity"/>
    <property type="evidence" value="ECO:0007669"/>
    <property type="project" value="UniProtKB-UniRule"/>
</dbReference>
<dbReference type="InterPro" id="IPR011004">
    <property type="entry name" value="Trimer_LpxA-like_sf"/>
</dbReference>
<dbReference type="CDD" id="cd03351">
    <property type="entry name" value="LbH_UDP-GlcNAc_AT"/>
    <property type="match status" value="1"/>
</dbReference>
<evidence type="ECO:0000259" key="7">
    <source>
        <dbReference type="Pfam" id="PF13720"/>
    </source>
</evidence>
<dbReference type="HAMAP" id="MF_00387">
    <property type="entry name" value="LpxA"/>
    <property type="match status" value="1"/>
</dbReference>
<proteinExistence type="inferred from homology"/>
<dbReference type="EMBL" id="JACBAZ010000003">
    <property type="protein sequence ID" value="NWK55748.1"/>
    <property type="molecule type" value="Genomic_DNA"/>
</dbReference>
<dbReference type="NCBIfam" id="NF003657">
    <property type="entry name" value="PRK05289.1"/>
    <property type="match status" value="1"/>
</dbReference>
<keyword evidence="3 6" id="KW-0808">Transferase</keyword>
<dbReference type="InterPro" id="IPR037157">
    <property type="entry name" value="Acetyltransf_C_sf"/>
</dbReference>
<dbReference type="InterPro" id="IPR001451">
    <property type="entry name" value="Hexapep"/>
</dbReference>
<dbReference type="Gene3D" id="2.160.10.10">
    <property type="entry name" value="Hexapeptide repeat proteins"/>
    <property type="match status" value="1"/>
</dbReference>
<comment type="function">
    <text evidence="6">Involved in the biosynthesis of lipid A, a phosphorylated glycolipid that anchors the lipopolysaccharide to the outer membrane of the cell.</text>
</comment>
<keyword evidence="5 6" id="KW-0012">Acyltransferase</keyword>
<keyword evidence="1 6" id="KW-0444">Lipid biosynthesis</keyword>
<gene>
    <name evidence="6 8" type="primary">lpxA</name>
    <name evidence="8" type="ORF">HW115_09010</name>
</gene>
<dbReference type="PANTHER" id="PTHR43480">
    <property type="entry name" value="ACYL-[ACYL-CARRIER-PROTEIN]--UDP-N-ACETYLGLUCOSAMINE O-ACYLTRANSFERASE"/>
    <property type="match status" value="1"/>
</dbReference>
<evidence type="ECO:0000256" key="4">
    <source>
        <dbReference type="ARBA" id="ARBA00023098"/>
    </source>
</evidence>
<dbReference type="Proteomes" id="UP000557872">
    <property type="component" value="Unassembled WGS sequence"/>
</dbReference>
<keyword evidence="2 6" id="KW-0441">Lipid A biosynthesis</keyword>
<dbReference type="NCBIfam" id="TIGR01852">
    <property type="entry name" value="lipid_A_lpxA"/>
    <property type="match status" value="1"/>
</dbReference>
<evidence type="ECO:0000313" key="9">
    <source>
        <dbReference type="Proteomes" id="UP000557872"/>
    </source>
</evidence>
<evidence type="ECO:0000256" key="2">
    <source>
        <dbReference type="ARBA" id="ARBA00022556"/>
    </source>
</evidence>
<dbReference type="SUPFAM" id="SSF51161">
    <property type="entry name" value="Trimeric LpxA-like enzymes"/>
    <property type="match status" value="1"/>
</dbReference>
<dbReference type="PIRSF" id="PIRSF000456">
    <property type="entry name" value="UDP-GlcNAc_acltr"/>
    <property type="match status" value="1"/>
</dbReference>
<evidence type="ECO:0000256" key="5">
    <source>
        <dbReference type="ARBA" id="ARBA00023315"/>
    </source>
</evidence>
<dbReference type="PANTHER" id="PTHR43480:SF1">
    <property type="entry name" value="ACYL-[ACYL-CARRIER-PROTEIN]--UDP-N-ACETYLGLUCOSAMINE O-ACYLTRANSFERASE, MITOCHONDRIAL-RELATED"/>
    <property type="match status" value="1"/>
</dbReference>
<evidence type="ECO:0000256" key="1">
    <source>
        <dbReference type="ARBA" id="ARBA00022516"/>
    </source>
</evidence>
<name>A0A851GDB0_9BACT</name>
<comment type="subunit">
    <text evidence="6">Homotrimer.</text>
</comment>
<dbReference type="InterPro" id="IPR010137">
    <property type="entry name" value="Lipid_A_LpxA"/>
</dbReference>
<dbReference type="Gene3D" id="1.20.1180.10">
    <property type="entry name" value="Udp N-acetylglucosamine O-acyltransferase, C-terminal domain"/>
    <property type="match status" value="1"/>
</dbReference>
<sequence>MIHPTAIIDPSAEIAPDVEIGPYCVINANVSIDSGSVLKSHVAIDGHTRIGKNNTFFPFAAIGQLTQDMKYAGEPTALEVGDGNTFRENTTIHRGTSEEIPTRIGNDNLFLSYAHVAHDCQVGNNCILSNNATLGGHCTVYDYAIISGLSAIHQFTRIGEHCMIGGMSRIPQDIPPFMIIAGNPAAVRGVNLIGLQRRGFSEETRRALKNAYKKLFLNKSNNLATATENFLENEQAKDENVSRLIEFIQSSERGITR</sequence>
<comment type="similarity">
    <text evidence="6">Belongs to the transferase hexapeptide repeat family. LpxA subfamily.</text>
</comment>
<comment type="caution">
    <text evidence="8">The sequence shown here is derived from an EMBL/GenBank/DDBJ whole genome shotgun (WGS) entry which is preliminary data.</text>
</comment>
<dbReference type="InterPro" id="IPR029098">
    <property type="entry name" value="Acetyltransf_C"/>
</dbReference>
<dbReference type="Pfam" id="PF00132">
    <property type="entry name" value="Hexapep"/>
    <property type="match status" value="2"/>
</dbReference>
<keyword evidence="4 6" id="KW-0443">Lipid metabolism</keyword>
<dbReference type="RefSeq" id="WP_178932292.1">
    <property type="nucleotide sequence ID" value="NZ_JACBAZ010000003.1"/>
</dbReference>
<dbReference type="AlphaFoldDB" id="A0A851GDB0"/>
<keyword evidence="6" id="KW-0677">Repeat</keyword>
<dbReference type="EC" id="2.3.1.129" evidence="6"/>
<organism evidence="8 9">
    <name type="scientific">Oceaniferula marina</name>
    <dbReference type="NCBI Taxonomy" id="2748318"/>
    <lineage>
        <taxon>Bacteria</taxon>
        <taxon>Pseudomonadati</taxon>
        <taxon>Verrucomicrobiota</taxon>
        <taxon>Verrucomicrobiia</taxon>
        <taxon>Verrucomicrobiales</taxon>
        <taxon>Verrucomicrobiaceae</taxon>
        <taxon>Oceaniferula</taxon>
    </lineage>
</organism>
<comment type="pathway">
    <text evidence="6">Glycolipid biosynthesis; lipid IV(A) biosynthesis; lipid IV(A) from (3R)-3-hydroxytetradecanoyl-[acyl-carrier-protein] and UDP-N-acetyl-alpha-D-glucosamine: step 1/6.</text>
</comment>
<feature type="domain" description="UDP N-acetylglucosamine O-acyltransferase C-terminal" evidence="7">
    <location>
        <begin position="173"/>
        <end position="255"/>
    </location>
</feature>